<evidence type="ECO:0000259" key="5">
    <source>
        <dbReference type="PROSITE" id="PS50931"/>
    </source>
</evidence>
<dbReference type="InterPro" id="IPR036388">
    <property type="entry name" value="WH-like_DNA-bd_sf"/>
</dbReference>
<dbReference type="Pfam" id="PF00126">
    <property type="entry name" value="HTH_1"/>
    <property type="match status" value="1"/>
</dbReference>
<dbReference type="GO" id="GO:0003677">
    <property type="term" value="F:DNA binding"/>
    <property type="evidence" value="ECO:0007669"/>
    <property type="project" value="UniProtKB-KW"/>
</dbReference>
<dbReference type="Proteomes" id="UP001321804">
    <property type="component" value="Chromosome"/>
</dbReference>
<keyword evidence="7" id="KW-1185">Reference proteome</keyword>
<dbReference type="SUPFAM" id="SSF53850">
    <property type="entry name" value="Periplasmic binding protein-like II"/>
    <property type="match status" value="1"/>
</dbReference>
<proteinExistence type="inferred from homology"/>
<keyword evidence="4" id="KW-0804">Transcription</keyword>
<evidence type="ECO:0000256" key="2">
    <source>
        <dbReference type="ARBA" id="ARBA00023015"/>
    </source>
</evidence>
<dbReference type="RefSeq" id="WP_317695330.1">
    <property type="nucleotide sequence ID" value="NZ_AP026801.1"/>
</dbReference>
<dbReference type="PANTHER" id="PTHR30346">
    <property type="entry name" value="TRANSCRIPTIONAL DUAL REGULATOR HCAR-RELATED"/>
    <property type="match status" value="1"/>
</dbReference>
<keyword evidence="2" id="KW-0805">Transcription regulation</keyword>
<organism evidence="6 7">
    <name type="scientific">Xylocopilactobacillus apis</name>
    <dbReference type="NCBI Taxonomy" id="2932183"/>
    <lineage>
        <taxon>Bacteria</taxon>
        <taxon>Bacillati</taxon>
        <taxon>Bacillota</taxon>
        <taxon>Bacilli</taxon>
        <taxon>Lactobacillales</taxon>
        <taxon>Lactobacillaceae</taxon>
        <taxon>Xylocopilactobacillus</taxon>
    </lineage>
</organism>
<feature type="domain" description="HTH lysR-type" evidence="5">
    <location>
        <begin position="1"/>
        <end position="57"/>
    </location>
</feature>
<sequence>MFQQMKYFISVVQHHNFTRAAEECNISQSAISQQIKELENTIGTKLIERKGRSFELTEAGKYFYQEAQEIVRNVDRVVVSTQRLAEHQKDAYILRLGYLVNFGVQEFLQAVAQFSKQYPEVNVQITNGMHETLFGLLRSDQIDLNFSDQRRALSDEYNNEFLTETDFIAIVAKEIVPKDQLQIDAAELRNLPCILIVDPPQRSEDEKYYQEVLGIKSQFKVAKTFDEAQLLVAANQGYLVANSRTARQIDHQINRVLPLYNGNTPLHQKYYAYWKKDNSGYYIETFAELLKQQFD</sequence>
<dbReference type="PRINTS" id="PR00039">
    <property type="entry name" value="HTHLYSR"/>
</dbReference>
<dbReference type="InterPro" id="IPR000847">
    <property type="entry name" value="LysR_HTH_N"/>
</dbReference>
<protein>
    <submittedName>
        <fullName evidence="6">LysR family transcriptional regulator</fullName>
    </submittedName>
</protein>
<dbReference type="Gene3D" id="3.40.190.10">
    <property type="entry name" value="Periplasmic binding protein-like II"/>
    <property type="match status" value="2"/>
</dbReference>
<dbReference type="GO" id="GO:0032993">
    <property type="term" value="C:protein-DNA complex"/>
    <property type="evidence" value="ECO:0007669"/>
    <property type="project" value="TreeGrafter"/>
</dbReference>
<dbReference type="FunFam" id="1.10.10.10:FF:000001">
    <property type="entry name" value="LysR family transcriptional regulator"/>
    <property type="match status" value="1"/>
</dbReference>
<dbReference type="CDD" id="cd05466">
    <property type="entry name" value="PBP2_LTTR_substrate"/>
    <property type="match status" value="1"/>
</dbReference>
<accession>A0AAU9DJ35</accession>
<dbReference type="PANTHER" id="PTHR30346:SF28">
    <property type="entry name" value="HTH-TYPE TRANSCRIPTIONAL REGULATOR CYNR"/>
    <property type="match status" value="1"/>
</dbReference>
<dbReference type="GO" id="GO:0003700">
    <property type="term" value="F:DNA-binding transcription factor activity"/>
    <property type="evidence" value="ECO:0007669"/>
    <property type="project" value="InterPro"/>
</dbReference>
<dbReference type="Gene3D" id="1.10.10.10">
    <property type="entry name" value="Winged helix-like DNA-binding domain superfamily/Winged helix DNA-binding domain"/>
    <property type="match status" value="1"/>
</dbReference>
<dbReference type="SUPFAM" id="SSF46785">
    <property type="entry name" value="Winged helix' DNA-binding domain"/>
    <property type="match status" value="1"/>
</dbReference>
<dbReference type="PROSITE" id="PS50931">
    <property type="entry name" value="HTH_LYSR"/>
    <property type="match status" value="1"/>
</dbReference>
<dbReference type="EMBL" id="AP026801">
    <property type="protein sequence ID" value="BDR56817.1"/>
    <property type="molecule type" value="Genomic_DNA"/>
</dbReference>
<evidence type="ECO:0000313" key="7">
    <source>
        <dbReference type="Proteomes" id="UP001321804"/>
    </source>
</evidence>
<dbReference type="InterPro" id="IPR005119">
    <property type="entry name" value="LysR_subst-bd"/>
</dbReference>
<comment type="similarity">
    <text evidence="1">Belongs to the LysR transcriptional regulatory family.</text>
</comment>
<dbReference type="AlphaFoldDB" id="A0AAU9DJ35"/>
<evidence type="ECO:0000256" key="1">
    <source>
        <dbReference type="ARBA" id="ARBA00009437"/>
    </source>
</evidence>
<name>A0AAU9DJ35_9LACO</name>
<evidence type="ECO:0000256" key="3">
    <source>
        <dbReference type="ARBA" id="ARBA00023125"/>
    </source>
</evidence>
<dbReference type="KEGG" id="xak:KIMC2_13790"/>
<evidence type="ECO:0000313" key="6">
    <source>
        <dbReference type="EMBL" id="BDR56817.1"/>
    </source>
</evidence>
<dbReference type="InterPro" id="IPR036390">
    <property type="entry name" value="WH_DNA-bd_sf"/>
</dbReference>
<reference evidence="6 7" key="1">
    <citation type="journal article" date="2023" name="Microbiol. Spectr.">
        <title>Symbiosis of Carpenter Bees with Uncharacterized Lactic Acid Bacteria Showing NAD Auxotrophy.</title>
        <authorList>
            <person name="Kawasaki S."/>
            <person name="Ozawa K."/>
            <person name="Mori T."/>
            <person name="Yamamoto A."/>
            <person name="Ito M."/>
            <person name="Ohkuma M."/>
            <person name="Sakamoto M."/>
            <person name="Matsutani M."/>
        </authorList>
    </citation>
    <scope>NUCLEOTIDE SEQUENCE [LARGE SCALE GENOMIC DNA]</scope>
    <source>
        <strain evidence="6 7">KimC2</strain>
    </source>
</reference>
<evidence type="ECO:0000256" key="4">
    <source>
        <dbReference type="ARBA" id="ARBA00023163"/>
    </source>
</evidence>
<dbReference type="Pfam" id="PF03466">
    <property type="entry name" value="LysR_substrate"/>
    <property type="match status" value="1"/>
</dbReference>
<keyword evidence="3" id="KW-0238">DNA-binding</keyword>
<gene>
    <name evidence="6" type="ORF">KIMC2_13790</name>
</gene>